<dbReference type="PANTHER" id="PTHR42810">
    <property type="entry name" value="PURINE PERMEASE C1399.01C-RELATED"/>
    <property type="match status" value="1"/>
</dbReference>
<proteinExistence type="inferred from homology"/>
<feature type="transmembrane region" description="Helical" evidence="7">
    <location>
        <begin position="108"/>
        <end position="128"/>
    </location>
</feature>
<keyword evidence="5 7" id="KW-1133">Transmembrane helix</keyword>
<evidence type="ECO:0000256" key="4">
    <source>
        <dbReference type="ARBA" id="ARBA00022692"/>
    </source>
</evidence>
<reference evidence="8" key="1">
    <citation type="journal article" date="2021" name="Gut Microbes">
        <title>A synthetic consortium of 100 gut commensals modulates the composition and function in a colon model of the microbiome of elderly subjects.</title>
        <authorList>
            <person name="Perez M."/>
            <person name="Ntemiri A."/>
            <person name="Tan H."/>
            <person name="Harris H.M.B."/>
            <person name="Roager H.M."/>
            <person name="Ribiere C."/>
            <person name="O'Toole P.W."/>
        </authorList>
    </citation>
    <scope>NUCLEOTIDE SEQUENCE</scope>
    <source>
        <strain evidence="8">MCC335</strain>
    </source>
</reference>
<accession>A0AA41FMF4</accession>
<dbReference type="RefSeq" id="WP_117450236.1">
    <property type="nucleotide sequence ID" value="NZ_CABJDD010000001.1"/>
</dbReference>
<feature type="transmembrane region" description="Helical" evidence="7">
    <location>
        <begin position="135"/>
        <end position="153"/>
    </location>
</feature>
<evidence type="ECO:0000313" key="8">
    <source>
        <dbReference type="EMBL" id="MBT9813649.1"/>
    </source>
</evidence>
<name>A0AA41FMF4_9FIRM</name>
<keyword evidence="3" id="KW-0813">Transport</keyword>
<dbReference type="PANTHER" id="PTHR42810:SF2">
    <property type="entry name" value="PURINE PERMEASE C1399.01C-RELATED"/>
    <property type="match status" value="1"/>
</dbReference>
<dbReference type="InterPro" id="IPR006043">
    <property type="entry name" value="NCS2"/>
</dbReference>
<comment type="caution">
    <text evidence="8">The sequence shown here is derived from an EMBL/GenBank/DDBJ whole genome shotgun (WGS) entry which is preliminary data.</text>
</comment>
<feature type="transmembrane region" description="Helical" evidence="7">
    <location>
        <begin position="318"/>
        <end position="337"/>
    </location>
</feature>
<feature type="transmembrane region" description="Helical" evidence="7">
    <location>
        <begin position="173"/>
        <end position="191"/>
    </location>
</feature>
<evidence type="ECO:0000256" key="7">
    <source>
        <dbReference type="SAM" id="Phobius"/>
    </source>
</evidence>
<dbReference type="GO" id="GO:0005886">
    <property type="term" value="C:plasma membrane"/>
    <property type="evidence" value="ECO:0007669"/>
    <property type="project" value="TreeGrafter"/>
</dbReference>
<feature type="transmembrane region" description="Helical" evidence="7">
    <location>
        <begin position="343"/>
        <end position="371"/>
    </location>
</feature>
<evidence type="ECO:0000256" key="3">
    <source>
        <dbReference type="ARBA" id="ARBA00022448"/>
    </source>
</evidence>
<comment type="similarity">
    <text evidence="2">Belongs to the nucleobase:cation symporter-2 (NCS2) (TC 2.A.40) family.</text>
</comment>
<dbReference type="EMBL" id="WQPS01000156">
    <property type="protein sequence ID" value="MBT9813649.1"/>
    <property type="molecule type" value="Genomic_DNA"/>
</dbReference>
<keyword evidence="4 7" id="KW-0812">Transmembrane</keyword>
<feature type="transmembrane region" description="Helical" evidence="7">
    <location>
        <begin position="383"/>
        <end position="404"/>
    </location>
</feature>
<dbReference type="GO" id="GO:0042907">
    <property type="term" value="F:xanthine transmembrane transporter activity"/>
    <property type="evidence" value="ECO:0007669"/>
    <property type="project" value="TreeGrafter"/>
</dbReference>
<sequence length="454" mass="47412">MNKTKAYAEVTELNGIPRFIQALPLAVQHVVAMIVGCVTPAIILAGVTGVDPAQQIILIQSALLISGIATLLQLFPLGRFCGSGLPVIMGASFAYIPLLISLGSRFDLPTIFGAQLVGGLAAVAVGLFYKKLTRLFPPLVTGTVVFTIGLSLYPTAVNYMAGGVEAEDFGSPRNWLVAVATLAIVLFFNYFTKGICKLASILMGMFLGYLVALAMGMVSFDNVGAAGWFQFTMPLHFGMKFELTSIISMIIMYIVSSVEAIGDFTSTAGGGLDREPTDREMCGGIIGNGVASIIGAFVGGLPTATFSQNVGIVIMTRVVNRCVLGLAAVIILIAGFIPKFASLLTTIPSCVLGGATVSVFAMITMTGIKLITKEKLTARNTSVVGLAVALGIGVIQAGGCLALFPDWAKTIFGESAVVIATITAVTLNLILPEAEVQEAAGEKKQEKHAQGNMA</sequence>
<feature type="transmembrane region" description="Helical" evidence="7">
    <location>
        <begin position="56"/>
        <end position="77"/>
    </location>
</feature>
<evidence type="ECO:0000256" key="1">
    <source>
        <dbReference type="ARBA" id="ARBA00004141"/>
    </source>
</evidence>
<dbReference type="InterPro" id="IPR006042">
    <property type="entry name" value="Xan_ur_permease"/>
</dbReference>
<feature type="transmembrane region" description="Helical" evidence="7">
    <location>
        <begin position="198"/>
        <end position="217"/>
    </location>
</feature>
<evidence type="ECO:0000313" key="9">
    <source>
        <dbReference type="Proteomes" id="UP000708338"/>
    </source>
</evidence>
<gene>
    <name evidence="8" type="ORF">GPL26_29190</name>
</gene>
<comment type="subcellular location">
    <subcellularLocation>
        <location evidence="1">Membrane</location>
        <topology evidence="1">Multi-pass membrane protein</topology>
    </subcellularLocation>
</comment>
<feature type="transmembrane region" description="Helical" evidence="7">
    <location>
        <begin position="30"/>
        <end position="50"/>
    </location>
</feature>
<keyword evidence="6 7" id="KW-0472">Membrane</keyword>
<feature type="transmembrane region" description="Helical" evidence="7">
    <location>
        <begin position="84"/>
        <end position="102"/>
    </location>
</feature>
<evidence type="ECO:0000256" key="5">
    <source>
        <dbReference type="ARBA" id="ARBA00022989"/>
    </source>
</evidence>
<dbReference type="Proteomes" id="UP000708338">
    <property type="component" value="Unassembled WGS sequence"/>
</dbReference>
<feature type="transmembrane region" description="Helical" evidence="7">
    <location>
        <begin position="237"/>
        <end position="255"/>
    </location>
</feature>
<evidence type="ECO:0000256" key="6">
    <source>
        <dbReference type="ARBA" id="ARBA00023136"/>
    </source>
</evidence>
<dbReference type="NCBIfam" id="TIGR00801">
    <property type="entry name" value="ncs2"/>
    <property type="match status" value="1"/>
</dbReference>
<dbReference type="Pfam" id="PF00860">
    <property type="entry name" value="Xan_ur_permease"/>
    <property type="match status" value="1"/>
</dbReference>
<dbReference type="AlphaFoldDB" id="A0AA41FMF4"/>
<dbReference type="NCBIfam" id="NF037981">
    <property type="entry name" value="NCS2_1"/>
    <property type="match status" value="1"/>
</dbReference>
<organism evidence="8 9">
    <name type="scientific">Enterocloster citroniae</name>
    <dbReference type="NCBI Taxonomy" id="358743"/>
    <lineage>
        <taxon>Bacteria</taxon>
        <taxon>Bacillati</taxon>
        <taxon>Bacillota</taxon>
        <taxon>Clostridia</taxon>
        <taxon>Lachnospirales</taxon>
        <taxon>Lachnospiraceae</taxon>
        <taxon>Enterocloster</taxon>
    </lineage>
</organism>
<evidence type="ECO:0000256" key="2">
    <source>
        <dbReference type="ARBA" id="ARBA00008821"/>
    </source>
</evidence>
<protein>
    <submittedName>
        <fullName evidence="8">Purine permease</fullName>
    </submittedName>
</protein>
<feature type="transmembrane region" description="Helical" evidence="7">
    <location>
        <begin position="410"/>
        <end position="431"/>
    </location>
</feature>